<evidence type="ECO:0000313" key="2">
    <source>
        <dbReference type="EMBL" id="HEA22091.1"/>
    </source>
</evidence>
<gene>
    <name evidence="2" type="ORF">ENH87_14390</name>
</gene>
<sequence length="108" mass="12403">MRLDSKRFPKYQLQVLFRIVFLQLQLSCSSDNPTPESPTAEEGIEKPEQPTEPEINSEPAILSKVDTYSTTVEGAGAVQLNFDQWPVLGYYIWPNNFIGKPMWKKRNI</sequence>
<feature type="region of interest" description="Disordered" evidence="1">
    <location>
        <begin position="30"/>
        <end position="58"/>
    </location>
</feature>
<protein>
    <submittedName>
        <fullName evidence="2">Uncharacterized protein</fullName>
    </submittedName>
</protein>
<evidence type="ECO:0000256" key="1">
    <source>
        <dbReference type="SAM" id="MobiDB-lite"/>
    </source>
</evidence>
<comment type="caution">
    <text evidence="2">The sequence shown here is derived from an EMBL/GenBank/DDBJ whole genome shotgun (WGS) entry which is preliminary data.</text>
</comment>
<accession>A0A831QRS5</accession>
<dbReference type="AlphaFoldDB" id="A0A831QRS5"/>
<name>A0A831QRS5_9FLAO</name>
<dbReference type="Proteomes" id="UP000886191">
    <property type="component" value="Unassembled WGS sequence"/>
</dbReference>
<dbReference type="EMBL" id="DRGL01000051">
    <property type="protein sequence ID" value="HEA22091.1"/>
    <property type="molecule type" value="Genomic_DNA"/>
</dbReference>
<organism evidence="2">
    <name type="scientific">Pricia antarctica</name>
    <dbReference type="NCBI Taxonomy" id="641691"/>
    <lineage>
        <taxon>Bacteria</taxon>
        <taxon>Pseudomonadati</taxon>
        <taxon>Bacteroidota</taxon>
        <taxon>Flavobacteriia</taxon>
        <taxon>Flavobacteriales</taxon>
        <taxon>Flavobacteriaceae</taxon>
        <taxon>Pricia</taxon>
    </lineage>
</organism>
<reference evidence="2" key="1">
    <citation type="journal article" date="2020" name="mSystems">
        <title>Genome- and Community-Level Interaction Insights into Carbon Utilization and Element Cycling Functions of Hydrothermarchaeota in Hydrothermal Sediment.</title>
        <authorList>
            <person name="Zhou Z."/>
            <person name="Liu Y."/>
            <person name="Xu W."/>
            <person name="Pan J."/>
            <person name="Luo Z.H."/>
            <person name="Li M."/>
        </authorList>
    </citation>
    <scope>NUCLEOTIDE SEQUENCE [LARGE SCALE GENOMIC DNA]</scope>
    <source>
        <strain evidence="2">HyVt-345</strain>
    </source>
</reference>
<proteinExistence type="predicted"/>